<accession>A0ABP0F2Q2</accession>
<feature type="transmembrane region" description="Helical" evidence="2">
    <location>
        <begin position="357"/>
        <end position="377"/>
    </location>
</feature>
<feature type="transmembrane region" description="Helical" evidence="2">
    <location>
        <begin position="22"/>
        <end position="45"/>
    </location>
</feature>
<evidence type="ECO:0000256" key="1">
    <source>
        <dbReference type="SAM" id="MobiDB-lite"/>
    </source>
</evidence>
<reference evidence="3 4" key="1">
    <citation type="submission" date="2024-02" db="EMBL/GenBank/DDBJ databases">
        <authorList>
            <person name="Daric V."/>
            <person name="Darras S."/>
        </authorList>
    </citation>
    <scope>NUCLEOTIDE SEQUENCE [LARGE SCALE GENOMIC DNA]</scope>
</reference>
<gene>
    <name evidence="3" type="ORF">CVLEPA_LOCUS1230</name>
</gene>
<feature type="transmembrane region" description="Helical" evidence="2">
    <location>
        <begin position="101"/>
        <end position="129"/>
    </location>
</feature>
<evidence type="ECO:0000256" key="2">
    <source>
        <dbReference type="SAM" id="Phobius"/>
    </source>
</evidence>
<feature type="transmembrane region" description="Helical" evidence="2">
    <location>
        <begin position="168"/>
        <end position="190"/>
    </location>
</feature>
<evidence type="ECO:0000313" key="4">
    <source>
        <dbReference type="Proteomes" id="UP001642483"/>
    </source>
</evidence>
<proteinExistence type="predicted"/>
<feature type="region of interest" description="Disordered" evidence="1">
    <location>
        <begin position="277"/>
        <end position="306"/>
    </location>
</feature>
<protein>
    <recommendedName>
        <fullName evidence="5">G-protein coupled receptors family 1 profile domain-containing protein</fullName>
    </recommendedName>
</protein>
<feature type="compositionally biased region" description="Polar residues" evidence="1">
    <location>
        <begin position="277"/>
        <end position="293"/>
    </location>
</feature>
<organism evidence="3 4">
    <name type="scientific">Clavelina lepadiformis</name>
    <name type="common">Light-bulb sea squirt</name>
    <name type="synonym">Ascidia lepadiformis</name>
    <dbReference type="NCBI Taxonomy" id="159417"/>
    <lineage>
        <taxon>Eukaryota</taxon>
        <taxon>Metazoa</taxon>
        <taxon>Chordata</taxon>
        <taxon>Tunicata</taxon>
        <taxon>Ascidiacea</taxon>
        <taxon>Aplousobranchia</taxon>
        <taxon>Clavelinidae</taxon>
        <taxon>Clavelina</taxon>
    </lineage>
</organism>
<keyword evidence="2" id="KW-1133">Transmembrane helix</keyword>
<dbReference type="Gene3D" id="1.20.1070.10">
    <property type="entry name" value="Rhodopsin 7-helix transmembrane proteins"/>
    <property type="match status" value="1"/>
</dbReference>
<dbReference type="EMBL" id="CAWYQH010000001">
    <property type="protein sequence ID" value="CAK8672258.1"/>
    <property type="molecule type" value="Genomic_DNA"/>
</dbReference>
<keyword evidence="2" id="KW-0812">Transmembrane</keyword>
<sequence length="398" mass="44232">MNNATTSIYSDEGKCTPEGNKWHYILLMPLPIIAGCLNLLVWLAATIYRTKLLRQSYVYSCVSSTLLSNALFLSFHLWEEIAGYMRPNSVYGGPPGEKMQILWALCQAAAISMLFVMCGNLSVLIYVMLDSRKFSQSYRKRACSHSSEKNTKIKVKTTEKLESKRQRAAFLVIICWLIPLALTIAAVISWNCASSCRCPPGAKEEVCPRNQGCSRMWTPMTNSFLAVNVALWFFDVVTLIAVTVSGIRGSQVSQVRNPINNAVSRILSAESRGRSLTSESTANFDEFSGNQRGLSADKDKGPDDVFNAKPPTRKITRLNPRLRLIAMLSSVFILGTILVPIAFFIDIGADSFNVPAIRIPSMILVQVYTLLCPIILIKYMSSLKAALARLMSTIFFCF</sequence>
<keyword evidence="2" id="KW-0472">Membrane</keyword>
<comment type="caution">
    <text evidence="3">The sequence shown here is derived from an EMBL/GenBank/DDBJ whole genome shotgun (WGS) entry which is preliminary data.</text>
</comment>
<feature type="transmembrane region" description="Helical" evidence="2">
    <location>
        <begin position="324"/>
        <end position="345"/>
    </location>
</feature>
<keyword evidence="4" id="KW-1185">Reference proteome</keyword>
<feature type="transmembrane region" description="Helical" evidence="2">
    <location>
        <begin position="224"/>
        <end position="247"/>
    </location>
</feature>
<dbReference type="Proteomes" id="UP001642483">
    <property type="component" value="Unassembled WGS sequence"/>
</dbReference>
<evidence type="ECO:0008006" key="5">
    <source>
        <dbReference type="Google" id="ProtNLM"/>
    </source>
</evidence>
<evidence type="ECO:0000313" key="3">
    <source>
        <dbReference type="EMBL" id="CAK8672258.1"/>
    </source>
</evidence>
<name>A0ABP0F2Q2_CLALP</name>
<feature type="transmembrane region" description="Helical" evidence="2">
    <location>
        <begin position="57"/>
        <end position="78"/>
    </location>
</feature>